<evidence type="ECO:0000313" key="2">
    <source>
        <dbReference type="EMBL" id="SEH11654.1"/>
    </source>
</evidence>
<dbReference type="GO" id="GO:0016757">
    <property type="term" value="F:glycosyltransferase activity"/>
    <property type="evidence" value="ECO:0007669"/>
    <property type="project" value="InterPro"/>
</dbReference>
<organism evidence="2 3">
    <name type="scientific">Thermoleophilum album</name>
    <dbReference type="NCBI Taxonomy" id="29539"/>
    <lineage>
        <taxon>Bacteria</taxon>
        <taxon>Bacillati</taxon>
        <taxon>Actinomycetota</taxon>
        <taxon>Thermoleophilia</taxon>
        <taxon>Thermoleophilales</taxon>
        <taxon>Thermoleophilaceae</taxon>
        <taxon>Thermoleophilum</taxon>
    </lineage>
</organism>
<keyword evidence="3" id="KW-1185">Reference proteome</keyword>
<keyword evidence="2" id="KW-0808">Transferase</keyword>
<protein>
    <submittedName>
        <fullName evidence="2">Glycosyl transferases group 1</fullName>
    </submittedName>
</protein>
<dbReference type="Pfam" id="PF00534">
    <property type="entry name" value="Glycos_transf_1"/>
    <property type="match status" value="1"/>
</dbReference>
<dbReference type="Gene3D" id="3.40.50.2000">
    <property type="entry name" value="Glycogen Phosphorylase B"/>
    <property type="match status" value="1"/>
</dbReference>
<dbReference type="STRING" id="29539.SAMN02745716_0838"/>
<gene>
    <name evidence="2" type="ORF">SAMN02745716_0838</name>
</gene>
<name>A0A1H6FPH5_THEAL</name>
<evidence type="ECO:0000313" key="3">
    <source>
        <dbReference type="Proteomes" id="UP000222056"/>
    </source>
</evidence>
<feature type="domain" description="Glycosyl transferase family 1" evidence="1">
    <location>
        <begin position="241"/>
        <end position="364"/>
    </location>
</feature>
<evidence type="ECO:0000259" key="1">
    <source>
        <dbReference type="Pfam" id="PF00534"/>
    </source>
</evidence>
<dbReference type="SUPFAM" id="SSF53756">
    <property type="entry name" value="UDP-Glycosyltransferase/glycogen phosphorylase"/>
    <property type="match status" value="1"/>
</dbReference>
<accession>A0A1H6FPH5</accession>
<dbReference type="OrthoDB" id="218695at2"/>
<dbReference type="PANTHER" id="PTHR12526">
    <property type="entry name" value="GLYCOSYLTRANSFERASE"/>
    <property type="match status" value="1"/>
</dbReference>
<dbReference type="AlphaFoldDB" id="A0A1H6FPH5"/>
<reference evidence="3" key="1">
    <citation type="submission" date="2016-10" db="EMBL/GenBank/DDBJ databases">
        <authorList>
            <person name="Varghese N."/>
            <person name="Submissions S."/>
        </authorList>
    </citation>
    <scope>NUCLEOTIDE SEQUENCE [LARGE SCALE GENOMIC DNA]</scope>
    <source>
        <strain evidence="3">ATCC 35263</strain>
    </source>
</reference>
<dbReference type="EMBL" id="FNWJ01000001">
    <property type="protein sequence ID" value="SEH11654.1"/>
    <property type="molecule type" value="Genomic_DNA"/>
</dbReference>
<sequence length="395" mass="42794">MASARSRKDAAARRSSAKTACDVLLVSLGTTPGLRVSDRLLANALAEAGVRVAATRVGVGLIGRLRRFYPLTDLIEAYAARRALLAALQRVQPRALLFSTTTSALLAPTVGLPYAVWFDAPAHLNRPGPQNALLHRLERARFERARLLLPWSEPALRSAPASHGRLLLLPPPILSGGAAHATATASDPSSHQRRPRFVAYTPDPKAKGLDLLVRAWLHCEHLGGALGGHVSGVKSGAGRPRLEVFGIERERARAWLARRGLPLPASVRVLGRRSEQEFRKHLVGAVAFVHAARWEDFGRAPLEALALGVPLVTCAAAGPYAALALARRLAPELVAPRDDPSQLAAALVRALAISDEDRRRYQVSAARAVEPFTHRHFERTVRRELIPRLLDQPAS</sequence>
<dbReference type="InterPro" id="IPR001296">
    <property type="entry name" value="Glyco_trans_1"/>
</dbReference>
<proteinExistence type="predicted"/>
<dbReference type="Proteomes" id="UP000222056">
    <property type="component" value="Unassembled WGS sequence"/>
</dbReference>